<accession>A0ABV3M3T9</accession>
<reference evidence="1 2" key="1">
    <citation type="submission" date="2024-06" db="EMBL/GenBank/DDBJ databases">
        <title>The Natural Products Discovery Center: Release of the First 8490 Sequenced Strains for Exploring Actinobacteria Biosynthetic Diversity.</title>
        <authorList>
            <person name="Kalkreuter E."/>
            <person name="Kautsar S.A."/>
            <person name="Yang D."/>
            <person name="Bader C.D."/>
            <person name="Teijaro C.N."/>
            <person name="Fluegel L."/>
            <person name="Davis C.M."/>
            <person name="Simpson J.R."/>
            <person name="Lauterbach L."/>
            <person name="Steele A.D."/>
            <person name="Gui C."/>
            <person name="Meng S."/>
            <person name="Li G."/>
            <person name="Viehrig K."/>
            <person name="Ye F."/>
            <person name="Su P."/>
            <person name="Kiefer A.F."/>
            <person name="Nichols A."/>
            <person name="Cepeda A.J."/>
            <person name="Yan W."/>
            <person name="Fan B."/>
            <person name="Jiang Y."/>
            <person name="Adhikari A."/>
            <person name="Zheng C.-J."/>
            <person name="Schuster L."/>
            <person name="Cowan T.M."/>
            <person name="Smanski M.J."/>
            <person name="Chevrette M.G."/>
            <person name="De Carvalho L.P.S."/>
            <person name="Shen B."/>
        </authorList>
    </citation>
    <scope>NUCLEOTIDE SEQUENCE [LARGE SCALE GENOMIC DNA]</scope>
    <source>
        <strain evidence="1 2">NPDC047833</strain>
    </source>
</reference>
<organism evidence="1 2">
    <name type="scientific">Streptomyces huasconensis</name>
    <dbReference type="NCBI Taxonomy" id="1854574"/>
    <lineage>
        <taxon>Bacteria</taxon>
        <taxon>Bacillati</taxon>
        <taxon>Actinomycetota</taxon>
        <taxon>Actinomycetes</taxon>
        <taxon>Kitasatosporales</taxon>
        <taxon>Streptomycetaceae</taxon>
        <taxon>Streptomyces</taxon>
    </lineage>
</organism>
<dbReference type="RefSeq" id="WP_359772541.1">
    <property type="nucleotide sequence ID" value="NZ_JBEYRR010000001.1"/>
</dbReference>
<evidence type="ECO:0000313" key="2">
    <source>
        <dbReference type="Proteomes" id="UP001553843"/>
    </source>
</evidence>
<name>A0ABV3M3T9_9ACTN</name>
<dbReference type="Proteomes" id="UP001553843">
    <property type="component" value="Unassembled WGS sequence"/>
</dbReference>
<comment type="caution">
    <text evidence="1">The sequence shown here is derived from an EMBL/GenBank/DDBJ whole genome shotgun (WGS) entry which is preliminary data.</text>
</comment>
<dbReference type="EMBL" id="JBEYRS010000011">
    <property type="protein sequence ID" value="MEW2365312.1"/>
    <property type="molecule type" value="Genomic_DNA"/>
</dbReference>
<keyword evidence="2" id="KW-1185">Reference proteome</keyword>
<protein>
    <submittedName>
        <fullName evidence="1">Uncharacterized protein</fullName>
    </submittedName>
</protein>
<gene>
    <name evidence="1" type="ORF">AB0887_25590</name>
</gene>
<proteinExistence type="predicted"/>
<evidence type="ECO:0000313" key="1">
    <source>
        <dbReference type="EMBL" id="MEW2365312.1"/>
    </source>
</evidence>
<sequence length="61" mass="6297">MDVVDAGIDCSGAGVDVVGVGMEVVGVGMDIDIGMTPPFLKRWGFRTSHGPRGGDMLVAFT</sequence>